<evidence type="ECO:0000256" key="1">
    <source>
        <dbReference type="SAM" id="SignalP"/>
    </source>
</evidence>
<dbReference type="Proteomes" id="UP000515160">
    <property type="component" value="Chromosome 2R"/>
</dbReference>
<gene>
    <name evidence="3" type="primary">LOC127566106</name>
</gene>
<accession>A0A9C6T962</accession>
<dbReference type="InterPro" id="IPR006601">
    <property type="entry name" value="Uncharacterised_DM11_DROME"/>
</dbReference>
<dbReference type="SMART" id="SM00675">
    <property type="entry name" value="DM11"/>
    <property type="match status" value="1"/>
</dbReference>
<proteinExistence type="predicted"/>
<reference evidence="3" key="1">
    <citation type="submission" date="2025-08" db="UniProtKB">
        <authorList>
            <consortium name="RefSeq"/>
        </authorList>
    </citation>
    <scope>IDENTIFICATION</scope>
    <source>
        <strain evidence="3">15112-1751.03</strain>
        <tissue evidence="3">Whole Adult</tissue>
    </source>
</reference>
<feature type="chain" id="PRO_5039454771" evidence="1">
    <location>
        <begin position="20"/>
        <end position="196"/>
    </location>
</feature>
<feature type="signal peptide" evidence="1">
    <location>
        <begin position="1"/>
        <end position="19"/>
    </location>
</feature>
<name>A0A9C6T962_DROAB</name>
<dbReference type="OrthoDB" id="7975395at2759"/>
<keyword evidence="2" id="KW-1185">Reference proteome</keyword>
<dbReference type="RefSeq" id="XP_051863631.1">
    <property type="nucleotide sequence ID" value="XM_052007671.1"/>
</dbReference>
<evidence type="ECO:0000313" key="3">
    <source>
        <dbReference type="RefSeq" id="XP_051863631.1"/>
    </source>
</evidence>
<evidence type="ECO:0000313" key="2">
    <source>
        <dbReference type="Proteomes" id="UP000515160"/>
    </source>
</evidence>
<sequence>MWFSQVLIVLAVYLNVSYTYKYVGIPVDDEIFAKCQEQRNNQYEVNSLYDFSEFTLEMVGESVIGYGNVTTVWDVQPTDRIQLDFQILHLEKGTWQPTIYSMKVLDFCSVMYDKNQYWYQFWTRNIKHQDVVKSKCINTPGATLQHNVCNFTSIFESHLKLFGIYKAEIRLSAFDKFQRIRPILICCEVKVEFIRL</sequence>
<protein>
    <submittedName>
        <fullName evidence="3">Uncharacterized protein LOC127566106</fullName>
    </submittedName>
</protein>
<organism evidence="2 3">
    <name type="scientific">Drosophila albomicans</name>
    <name type="common">Fruit fly</name>
    <dbReference type="NCBI Taxonomy" id="7291"/>
    <lineage>
        <taxon>Eukaryota</taxon>
        <taxon>Metazoa</taxon>
        <taxon>Ecdysozoa</taxon>
        <taxon>Arthropoda</taxon>
        <taxon>Hexapoda</taxon>
        <taxon>Insecta</taxon>
        <taxon>Pterygota</taxon>
        <taxon>Neoptera</taxon>
        <taxon>Endopterygota</taxon>
        <taxon>Diptera</taxon>
        <taxon>Brachycera</taxon>
        <taxon>Muscomorpha</taxon>
        <taxon>Ephydroidea</taxon>
        <taxon>Drosophilidae</taxon>
        <taxon>Drosophila</taxon>
    </lineage>
</organism>
<keyword evidence="1" id="KW-0732">Signal</keyword>
<dbReference type="AlphaFoldDB" id="A0A9C6T962"/>
<dbReference type="GeneID" id="127566106"/>